<feature type="region of interest" description="Disordered" evidence="1">
    <location>
        <begin position="1"/>
        <end position="33"/>
    </location>
</feature>
<feature type="compositionally biased region" description="Low complexity" evidence="1">
    <location>
        <begin position="298"/>
        <end position="321"/>
    </location>
</feature>
<evidence type="ECO:0000313" key="3">
    <source>
        <dbReference type="Proteomes" id="UP000789524"/>
    </source>
</evidence>
<evidence type="ECO:0000313" key="2">
    <source>
        <dbReference type="EMBL" id="CAG9579120.1"/>
    </source>
</evidence>
<organism evidence="2 3">
    <name type="scientific">Danaus chrysippus</name>
    <name type="common">African queen</name>
    <dbReference type="NCBI Taxonomy" id="151541"/>
    <lineage>
        <taxon>Eukaryota</taxon>
        <taxon>Metazoa</taxon>
        <taxon>Ecdysozoa</taxon>
        <taxon>Arthropoda</taxon>
        <taxon>Hexapoda</taxon>
        <taxon>Insecta</taxon>
        <taxon>Pterygota</taxon>
        <taxon>Neoptera</taxon>
        <taxon>Endopterygota</taxon>
        <taxon>Lepidoptera</taxon>
        <taxon>Glossata</taxon>
        <taxon>Ditrysia</taxon>
        <taxon>Papilionoidea</taxon>
        <taxon>Nymphalidae</taxon>
        <taxon>Danainae</taxon>
        <taxon>Danaini</taxon>
        <taxon>Danaina</taxon>
        <taxon>Danaus</taxon>
        <taxon>Anosia</taxon>
    </lineage>
</organism>
<name>A0A8J2R030_9NEOP</name>
<comment type="caution">
    <text evidence="2">The sequence shown here is derived from an EMBL/GenBank/DDBJ whole genome shotgun (WGS) entry which is preliminary data.</text>
</comment>
<protein>
    <submittedName>
        <fullName evidence="2">(African queen) hypothetical protein</fullName>
    </submittedName>
</protein>
<feature type="region of interest" description="Disordered" evidence="1">
    <location>
        <begin position="290"/>
        <end position="344"/>
    </location>
</feature>
<feature type="compositionally biased region" description="Basic and acidic residues" evidence="1">
    <location>
        <begin position="24"/>
        <end position="33"/>
    </location>
</feature>
<proteinExistence type="predicted"/>
<gene>
    <name evidence="2" type="ORF">DCHRY22_LOCUS13097</name>
</gene>
<evidence type="ECO:0000256" key="1">
    <source>
        <dbReference type="SAM" id="MobiDB-lite"/>
    </source>
</evidence>
<dbReference type="AlphaFoldDB" id="A0A8J2R030"/>
<dbReference type="OrthoDB" id="7354419at2759"/>
<dbReference type="EMBL" id="CAKASE010000078">
    <property type="protein sequence ID" value="CAG9579120.1"/>
    <property type="molecule type" value="Genomic_DNA"/>
</dbReference>
<reference evidence="2" key="1">
    <citation type="submission" date="2021-09" db="EMBL/GenBank/DDBJ databases">
        <authorList>
            <person name="Martin H S."/>
        </authorList>
    </citation>
    <scope>NUCLEOTIDE SEQUENCE</scope>
</reference>
<feature type="compositionally biased region" description="Basic and acidic residues" evidence="1">
    <location>
        <begin position="377"/>
        <end position="397"/>
    </location>
</feature>
<feature type="region of interest" description="Disordered" evidence="1">
    <location>
        <begin position="377"/>
        <end position="406"/>
    </location>
</feature>
<keyword evidence="3" id="KW-1185">Reference proteome</keyword>
<sequence>MTHKQLKPSPGQDRNYKSKTISNVEHHSDDRPRRSLLLSCEDVERMAVESSRARLMMQLVSEPNETSREFGSYFSNCRGLKDESDPFHTMTSHTSTIPIPKRIIPTYPSMVQAIRWCPKIERSKSTYSADSMTDSGDDDANFKCRCRKCKMRHCRGKVNSNSKPKCFKDNIVIFTDNSTMTPHVQDTGCGSHSPIAPTSATSDVSIGTSESIPIEHDFSQTYRAAPIPILKKPQVNRTMRESVRDTKIMIPKKPTKIFKKRSEGLICPNNSDESSGFEYGRKVIYNEGISDSLKSGQSRRSTPTRSPARTPSRTPTRTPTRVQSPVRVKRNESKSSVGSKVADKEATIPFAHRERSRYHSDCRHSISKTYRCEIDDHLQGTKSPKDFRKTVTSDASRRSPSPPIQLPKRVLTSERDIEAFVDKRKTNNVRRRLLF</sequence>
<feature type="region of interest" description="Disordered" evidence="1">
    <location>
        <begin position="185"/>
        <end position="204"/>
    </location>
</feature>
<dbReference type="Proteomes" id="UP000789524">
    <property type="component" value="Unassembled WGS sequence"/>
</dbReference>
<accession>A0A8J2R030</accession>